<keyword evidence="4 7" id="KW-0863">Zinc-finger</keyword>
<sequence length="255" mass="28803">MPQKSTTIKCVQCNHTESPMWRLCENGQICNSCYEENKKQLLNELEPETVDAGNDNANSNNGEVKKLRKSTRTTRYKSKATNNVSTTVKNITKGRSRRNIFKKPPIKAPAVPVTTTFSDSLFHNGSYIQVGDIVSVCDYEDNIYYAQIRGLLVDTYCEKSAFITWLIPTQSSPPPNERFDPSTYLIGPEEDFARKLSSMEFVMHAPSNYYHNKNTPYPAIDCDDTNSKHAGFIWTNLYLDEKSKSASSAAPTNEK</sequence>
<comment type="caution">
    <text evidence="10">The sequence shown here is derived from an EMBL/GenBank/DDBJ whole genome shotgun (WGS) entry which is preliminary data.</text>
</comment>
<dbReference type="Proteomes" id="UP001151699">
    <property type="component" value="Chromosome X"/>
</dbReference>
<feature type="region of interest" description="Disordered" evidence="8">
    <location>
        <begin position="49"/>
        <end position="72"/>
    </location>
</feature>
<proteinExistence type="predicted"/>
<evidence type="ECO:0000256" key="7">
    <source>
        <dbReference type="PROSITE-ProRule" id="PRU00094"/>
    </source>
</evidence>
<dbReference type="InterPro" id="IPR000679">
    <property type="entry name" value="Znf_GATA"/>
</dbReference>
<dbReference type="PANTHER" id="PTHR13340">
    <property type="entry name" value="GATA ZINC FINGER DOMAIN-CONTAINING"/>
    <property type="match status" value="1"/>
</dbReference>
<evidence type="ECO:0000259" key="9">
    <source>
        <dbReference type="PROSITE" id="PS50114"/>
    </source>
</evidence>
<dbReference type="AlphaFoldDB" id="A0A9Q0MTL5"/>
<evidence type="ECO:0000256" key="2">
    <source>
        <dbReference type="ARBA" id="ARBA00014943"/>
    </source>
</evidence>
<evidence type="ECO:0000256" key="4">
    <source>
        <dbReference type="ARBA" id="ARBA00022771"/>
    </source>
</evidence>
<feature type="compositionally biased region" description="Low complexity" evidence="8">
    <location>
        <begin position="51"/>
        <end position="62"/>
    </location>
</feature>
<accession>A0A9Q0MTL5</accession>
<dbReference type="EMBL" id="WJQU01000003">
    <property type="protein sequence ID" value="KAJ6637780.1"/>
    <property type="molecule type" value="Genomic_DNA"/>
</dbReference>
<dbReference type="GO" id="GO:0005634">
    <property type="term" value="C:nucleus"/>
    <property type="evidence" value="ECO:0007669"/>
    <property type="project" value="UniProtKB-SubCell"/>
</dbReference>
<gene>
    <name evidence="10" type="primary">gatad1</name>
    <name evidence="10" type="ORF">Bhyg_10511</name>
</gene>
<protein>
    <recommendedName>
        <fullName evidence="2">GATA zinc finger domain-containing protein 1</fullName>
    </recommendedName>
</protein>
<dbReference type="GO" id="GO:0008270">
    <property type="term" value="F:zinc ion binding"/>
    <property type="evidence" value="ECO:0007669"/>
    <property type="project" value="UniProtKB-KW"/>
</dbReference>
<comment type="subcellular location">
    <subcellularLocation>
        <location evidence="1">Nucleus</location>
    </subcellularLocation>
</comment>
<dbReference type="InterPro" id="IPR039050">
    <property type="entry name" value="GATAD1"/>
</dbReference>
<dbReference type="PANTHER" id="PTHR13340:SF2">
    <property type="entry name" value="GATA ZINC FINGER DOMAIN-CONTAINING PROTEIN 1"/>
    <property type="match status" value="1"/>
</dbReference>
<dbReference type="GO" id="GO:0006355">
    <property type="term" value="P:regulation of DNA-templated transcription"/>
    <property type="evidence" value="ECO:0007669"/>
    <property type="project" value="InterPro"/>
</dbReference>
<dbReference type="SUPFAM" id="SSF57716">
    <property type="entry name" value="Glucocorticoid receptor-like (DNA-binding domain)"/>
    <property type="match status" value="1"/>
</dbReference>
<evidence type="ECO:0000256" key="1">
    <source>
        <dbReference type="ARBA" id="ARBA00004123"/>
    </source>
</evidence>
<dbReference type="PROSITE" id="PS50114">
    <property type="entry name" value="GATA_ZN_FINGER_2"/>
    <property type="match status" value="1"/>
</dbReference>
<feature type="domain" description="GATA-type" evidence="9">
    <location>
        <begin position="4"/>
        <end position="33"/>
    </location>
</feature>
<dbReference type="GO" id="GO:0043565">
    <property type="term" value="F:sequence-specific DNA binding"/>
    <property type="evidence" value="ECO:0007669"/>
    <property type="project" value="InterPro"/>
</dbReference>
<keyword evidence="3" id="KW-0479">Metal-binding</keyword>
<keyword evidence="5" id="KW-0862">Zinc</keyword>
<dbReference type="GO" id="GO:0006325">
    <property type="term" value="P:chromatin organization"/>
    <property type="evidence" value="ECO:0007669"/>
    <property type="project" value="TreeGrafter"/>
</dbReference>
<keyword evidence="6" id="KW-0539">Nucleus</keyword>
<dbReference type="OrthoDB" id="9994231at2759"/>
<reference evidence="10" key="1">
    <citation type="submission" date="2022-07" db="EMBL/GenBank/DDBJ databases">
        <authorList>
            <person name="Trinca V."/>
            <person name="Uliana J.V.C."/>
            <person name="Torres T.T."/>
            <person name="Ward R.J."/>
            <person name="Monesi N."/>
        </authorList>
    </citation>
    <scope>NUCLEOTIDE SEQUENCE</scope>
    <source>
        <strain evidence="10">HSMRA1968</strain>
        <tissue evidence="10">Whole embryos</tissue>
    </source>
</reference>
<organism evidence="10 11">
    <name type="scientific">Pseudolycoriella hygida</name>
    <dbReference type="NCBI Taxonomy" id="35572"/>
    <lineage>
        <taxon>Eukaryota</taxon>
        <taxon>Metazoa</taxon>
        <taxon>Ecdysozoa</taxon>
        <taxon>Arthropoda</taxon>
        <taxon>Hexapoda</taxon>
        <taxon>Insecta</taxon>
        <taxon>Pterygota</taxon>
        <taxon>Neoptera</taxon>
        <taxon>Endopterygota</taxon>
        <taxon>Diptera</taxon>
        <taxon>Nematocera</taxon>
        <taxon>Sciaroidea</taxon>
        <taxon>Sciaridae</taxon>
        <taxon>Pseudolycoriella</taxon>
    </lineage>
</organism>
<evidence type="ECO:0000256" key="5">
    <source>
        <dbReference type="ARBA" id="ARBA00022833"/>
    </source>
</evidence>
<name>A0A9Q0MTL5_9DIPT</name>
<dbReference type="SMART" id="SM00401">
    <property type="entry name" value="ZnF_GATA"/>
    <property type="match status" value="1"/>
</dbReference>
<evidence type="ECO:0000256" key="8">
    <source>
        <dbReference type="SAM" id="MobiDB-lite"/>
    </source>
</evidence>
<keyword evidence="11" id="KW-1185">Reference proteome</keyword>
<evidence type="ECO:0000313" key="10">
    <source>
        <dbReference type="EMBL" id="KAJ6637780.1"/>
    </source>
</evidence>
<evidence type="ECO:0000256" key="3">
    <source>
        <dbReference type="ARBA" id="ARBA00022723"/>
    </source>
</evidence>
<evidence type="ECO:0000256" key="6">
    <source>
        <dbReference type="ARBA" id="ARBA00023242"/>
    </source>
</evidence>
<evidence type="ECO:0000313" key="11">
    <source>
        <dbReference type="Proteomes" id="UP001151699"/>
    </source>
</evidence>